<dbReference type="AlphaFoldDB" id="A0A1J5SVB7"/>
<name>A0A1J5SVB7_9ZZZZ</name>
<evidence type="ECO:0000313" key="2">
    <source>
        <dbReference type="EMBL" id="OIR07965.1"/>
    </source>
</evidence>
<dbReference type="InterPro" id="IPR006016">
    <property type="entry name" value="UspA"/>
</dbReference>
<gene>
    <name evidence="2" type="ORF">GALL_98280</name>
</gene>
<sequence length="163" mass="17588">MQDRRKPPAKTNRTFLVVVDDTEEMRAALRYACRRARNTGGRVALLRVLEPSEMRHYAAIGDLIRDEARAAAESLLEKLAAEIGETSGEMPAFHVREGLARDELLGLINEDPSISILVLAAGTGKDGPGPLVSALTGKYVNKLRVPVTIVPGTLSDADIDALT</sequence>
<dbReference type="SUPFAM" id="SSF52402">
    <property type="entry name" value="Adenine nucleotide alpha hydrolases-like"/>
    <property type="match status" value="1"/>
</dbReference>
<evidence type="ECO:0000259" key="1">
    <source>
        <dbReference type="Pfam" id="PF00582"/>
    </source>
</evidence>
<comment type="caution">
    <text evidence="2">The sequence shown here is derived from an EMBL/GenBank/DDBJ whole genome shotgun (WGS) entry which is preliminary data.</text>
</comment>
<protein>
    <submittedName>
        <fullName evidence="2">Universal stress protein family protein</fullName>
    </submittedName>
</protein>
<dbReference type="InterPro" id="IPR014729">
    <property type="entry name" value="Rossmann-like_a/b/a_fold"/>
</dbReference>
<organism evidence="2">
    <name type="scientific">mine drainage metagenome</name>
    <dbReference type="NCBI Taxonomy" id="410659"/>
    <lineage>
        <taxon>unclassified sequences</taxon>
        <taxon>metagenomes</taxon>
        <taxon>ecological metagenomes</taxon>
    </lineage>
</organism>
<feature type="domain" description="UspA" evidence="1">
    <location>
        <begin position="12"/>
        <end position="151"/>
    </location>
</feature>
<dbReference type="Gene3D" id="3.40.50.620">
    <property type="entry name" value="HUPs"/>
    <property type="match status" value="1"/>
</dbReference>
<proteinExistence type="predicted"/>
<dbReference type="EMBL" id="MLJW01000034">
    <property type="protein sequence ID" value="OIR07965.1"/>
    <property type="molecule type" value="Genomic_DNA"/>
</dbReference>
<dbReference type="Pfam" id="PF00582">
    <property type="entry name" value="Usp"/>
    <property type="match status" value="1"/>
</dbReference>
<accession>A0A1J5SVB7</accession>
<reference evidence="2" key="1">
    <citation type="submission" date="2016-10" db="EMBL/GenBank/DDBJ databases">
        <title>Sequence of Gallionella enrichment culture.</title>
        <authorList>
            <person name="Poehlein A."/>
            <person name="Muehling M."/>
            <person name="Daniel R."/>
        </authorList>
    </citation>
    <scope>NUCLEOTIDE SEQUENCE</scope>
</reference>
<dbReference type="CDD" id="cd00293">
    <property type="entry name" value="USP-like"/>
    <property type="match status" value="1"/>
</dbReference>